<evidence type="ECO:0000259" key="6">
    <source>
        <dbReference type="PROSITE" id="PS50931"/>
    </source>
</evidence>
<dbReference type="AlphaFoldDB" id="A0A7H8N493"/>
<dbReference type="PANTHER" id="PTHR30346:SF29">
    <property type="entry name" value="LYSR SUBSTRATE-BINDING"/>
    <property type="match status" value="1"/>
</dbReference>
<dbReference type="InterPro" id="IPR036390">
    <property type="entry name" value="WH_DNA-bd_sf"/>
</dbReference>
<dbReference type="EMBL" id="CP054929">
    <property type="protein sequence ID" value="QKW48838.1"/>
    <property type="molecule type" value="Genomic_DNA"/>
</dbReference>
<dbReference type="GO" id="GO:0003700">
    <property type="term" value="F:DNA-binding transcription factor activity"/>
    <property type="evidence" value="ECO:0007669"/>
    <property type="project" value="InterPro"/>
</dbReference>
<dbReference type="Gene3D" id="3.40.190.10">
    <property type="entry name" value="Periplasmic binding protein-like II"/>
    <property type="match status" value="2"/>
</dbReference>
<evidence type="ECO:0000256" key="2">
    <source>
        <dbReference type="ARBA" id="ARBA00023015"/>
    </source>
</evidence>
<dbReference type="InterPro" id="IPR000847">
    <property type="entry name" value="LysR_HTH_N"/>
</dbReference>
<dbReference type="InterPro" id="IPR036388">
    <property type="entry name" value="WH-like_DNA-bd_sf"/>
</dbReference>
<sequence length="347" mass="35751">MLDVRRLRLLRELALRGTIAAVAEALAFTPSAVSQQLSALEREAGVPLLERTGRRVTLTPAGQRLVPHAEAVLERLELAAAELVDARQGLAGPLRIGTFPTAARAILPAALVALADRHPRLEPMLSEVDPAAVADALRAGELDVALVHDYDFVPSLAEPGLATEPLCAEAMYLASLTPPDAPAAAPVGARRPTGARAGAAVPAGAPACEGDGGSGLARWRDATWITATPGTLCHAMTIRACQAAGFAPRVRHQVDEFATVLALVAAGQGVALVPQLGLVHPPPQVTLAPMAMSRRTRIAFRSGAGRHPAVAAVAAALRAVVAEDAPDGHGGPRGPLTIDDTGRSSAR</sequence>
<feature type="domain" description="HTH lysR-type" evidence="6">
    <location>
        <begin position="2"/>
        <end position="59"/>
    </location>
</feature>
<dbReference type="FunFam" id="1.10.10.10:FF:000001">
    <property type="entry name" value="LysR family transcriptional regulator"/>
    <property type="match status" value="1"/>
</dbReference>
<keyword evidence="2" id="KW-0805">Transcription regulation</keyword>
<evidence type="ECO:0000256" key="1">
    <source>
        <dbReference type="ARBA" id="ARBA00009437"/>
    </source>
</evidence>
<evidence type="ECO:0000256" key="3">
    <source>
        <dbReference type="ARBA" id="ARBA00023125"/>
    </source>
</evidence>
<dbReference type="Pfam" id="PF03466">
    <property type="entry name" value="LysR_substrate"/>
    <property type="match status" value="2"/>
</dbReference>
<dbReference type="PANTHER" id="PTHR30346">
    <property type="entry name" value="TRANSCRIPTIONAL DUAL REGULATOR HCAR-RELATED"/>
    <property type="match status" value="1"/>
</dbReference>
<dbReference type="SUPFAM" id="SSF53850">
    <property type="entry name" value="Periplasmic binding protein-like II"/>
    <property type="match status" value="1"/>
</dbReference>
<dbReference type="PROSITE" id="PS50931">
    <property type="entry name" value="HTH_LYSR"/>
    <property type="match status" value="1"/>
</dbReference>
<keyword evidence="4" id="KW-0804">Transcription</keyword>
<feature type="region of interest" description="Disordered" evidence="5">
    <location>
        <begin position="324"/>
        <end position="347"/>
    </location>
</feature>
<dbReference type="CDD" id="cd08423">
    <property type="entry name" value="PBP2_LTTR_like_6"/>
    <property type="match status" value="1"/>
</dbReference>
<proteinExistence type="inferred from homology"/>
<evidence type="ECO:0000256" key="4">
    <source>
        <dbReference type="ARBA" id="ARBA00023163"/>
    </source>
</evidence>
<dbReference type="Pfam" id="PF00126">
    <property type="entry name" value="HTH_1"/>
    <property type="match status" value="1"/>
</dbReference>
<dbReference type="InterPro" id="IPR005119">
    <property type="entry name" value="LysR_subst-bd"/>
</dbReference>
<dbReference type="SUPFAM" id="SSF46785">
    <property type="entry name" value="Winged helix' DNA-binding domain"/>
    <property type="match status" value="1"/>
</dbReference>
<reference evidence="7 8" key="1">
    <citation type="submission" date="2020-06" db="EMBL/GenBank/DDBJ databases">
        <title>Genome mining for natural products.</title>
        <authorList>
            <person name="Zhang B."/>
            <person name="Shi J."/>
            <person name="Ge H."/>
        </authorList>
    </citation>
    <scope>NUCLEOTIDE SEQUENCE [LARGE SCALE GENOMIC DNA]</scope>
    <source>
        <strain evidence="7 8">NA00687</strain>
    </source>
</reference>
<dbReference type="RefSeq" id="WP_176160570.1">
    <property type="nucleotide sequence ID" value="NZ_CP054929.1"/>
</dbReference>
<evidence type="ECO:0000313" key="7">
    <source>
        <dbReference type="EMBL" id="QKW48838.1"/>
    </source>
</evidence>
<dbReference type="Gene3D" id="1.10.10.10">
    <property type="entry name" value="Winged helix-like DNA-binding domain superfamily/Winged helix DNA-binding domain"/>
    <property type="match status" value="1"/>
</dbReference>
<accession>A0A7H8N493</accession>
<dbReference type="Proteomes" id="UP000509303">
    <property type="component" value="Chromosome"/>
</dbReference>
<evidence type="ECO:0000256" key="5">
    <source>
        <dbReference type="SAM" id="MobiDB-lite"/>
    </source>
</evidence>
<gene>
    <name evidence="7" type="ORF">HUT08_03975</name>
</gene>
<keyword evidence="3" id="KW-0238">DNA-binding</keyword>
<comment type="similarity">
    <text evidence="1">Belongs to the LysR transcriptional regulatory family.</text>
</comment>
<organism evidence="7 8">
    <name type="scientific">Streptomyces buecherae</name>
    <dbReference type="NCBI Taxonomy" id="2763006"/>
    <lineage>
        <taxon>Bacteria</taxon>
        <taxon>Bacillati</taxon>
        <taxon>Actinomycetota</taxon>
        <taxon>Actinomycetes</taxon>
        <taxon>Kitasatosporales</taxon>
        <taxon>Streptomycetaceae</taxon>
        <taxon>Streptomyces</taxon>
    </lineage>
</organism>
<evidence type="ECO:0000313" key="8">
    <source>
        <dbReference type="Proteomes" id="UP000509303"/>
    </source>
</evidence>
<keyword evidence="8" id="KW-1185">Reference proteome</keyword>
<protein>
    <submittedName>
        <fullName evidence="7">LysR family transcriptional regulator</fullName>
    </submittedName>
</protein>
<name>A0A7H8N493_9ACTN</name>
<dbReference type="GO" id="GO:0032993">
    <property type="term" value="C:protein-DNA complex"/>
    <property type="evidence" value="ECO:0007669"/>
    <property type="project" value="TreeGrafter"/>
</dbReference>
<dbReference type="GO" id="GO:0003677">
    <property type="term" value="F:DNA binding"/>
    <property type="evidence" value="ECO:0007669"/>
    <property type="project" value="UniProtKB-KW"/>
</dbReference>